<protein>
    <submittedName>
        <fullName evidence="11">Putative MscS family protein YkuT</fullName>
    </submittedName>
</protein>
<feature type="compositionally biased region" description="Polar residues" evidence="8">
    <location>
        <begin position="528"/>
        <end position="537"/>
    </location>
</feature>
<proteinExistence type="inferred from homology"/>
<evidence type="ECO:0000256" key="1">
    <source>
        <dbReference type="ARBA" id="ARBA00004141"/>
    </source>
</evidence>
<keyword evidence="4" id="KW-1003">Cell membrane</keyword>
<dbReference type="SUPFAM" id="SSF82861">
    <property type="entry name" value="Mechanosensitive channel protein MscS (YggB), transmembrane region"/>
    <property type="match status" value="1"/>
</dbReference>
<evidence type="ECO:0000256" key="4">
    <source>
        <dbReference type="ARBA" id="ARBA00022475"/>
    </source>
</evidence>
<feature type="transmembrane region" description="Helical" evidence="9">
    <location>
        <begin position="78"/>
        <end position="103"/>
    </location>
</feature>
<dbReference type="InterPro" id="IPR045276">
    <property type="entry name" value="YbiO_bact"/>
</dbReference>
<dbReference type="PANTHER" id="PTHR30460">
    <property type="entry name" value="MODERATE CONDUCTANCE MECHANOSENSITIVE CHANNEL YBIO"/>
    <property type="match status" value="1"/>
</dbReference>
<feature type="transmembrane region" description="Helical" evidence="9">
    <location>
        <begin position="37"/>
        <end position="57"/>
    </location>
</feature>
<keyword evidence="7 9" id="KW-0472">Membrane</keyword>
<feature type="region of interest" description="Disordered" evidence="8">
    <location>
        <begin position="364"/>
        <end position="463"/>
    </location>
</feature>
<keyword evidence="5 9" id="KW-0812">Transmembrane</keyword>
<dbReference type="EMBL" id="CP033896">
    <property type="protein sequence ID" value="AZA13380.1"/>
    <property type="molecule type" value="Genomic_DNA"/>
</dbReference>
<dbReference type="InterPro" id="IPR010920">
    <property type="entry name" value="LSM_dom_sf"/>
</dbReference>
<dbReference type="GO" id="GO:0005886">
    <property type="term" value="C:plasma membrane"/>
    <property type="evidence" value="ECO:0007669"/>
    <property type="project" value="UniProtKB-SubCell"/>
</dbReference>
<feature type="region of interest" description="Disordered" evidence="8">
    <location>
        <begin position="518"/>
        <end position="667"/>
    </location>
</feature>
<evidence type="ECO:0000256" key="3">
    <source>
        <dbReference type="ARBA" id="ARBA00008017"/>
    </source>
</evidence>
<evidence type="ECO:0000256" key="9">
    <source>
        <dbReference type="SAM" id="Phobius"/>
    </source>
</evidence>
<dbReference type="InterPro" id="IPR011014">
    <property type="entry name" value="MscS_channel_TM-2"/>
</dbReference>
<name>A0A3G6JA87_9CORY</name>
<feature type="compositionally biased region" description="Low complexity" evidence="8">
    <location>
        <begin position="625"/>
        <end position="660"/>
    </location>
</feature>
<feature type="compositionally biased region" description="Basic and acidic residues" evidence="8">
    <location>
        <begin position="379"/>
        <end position="391"/>
    </location>
</feature>
<keyword evidence="12" id="KW-1185">Reference proteome</keyword>
<evidence type="ECO:0000256" key="7">
    <source>
        <dbReference type="ARBA" id="ARBA00023136"/>
    </source>
</evidence>
<dbReference type="PANTHER" id="PTHR30460:SF0">
    <property type="entry name" value="MODERATE CONDUCTANCE MECHANOSENSITIVE CHANNEL YBIO"/>
    <property type="match status" value="1"/>
</dbReference>
<evidence type="ECO:0000256" key="6">
    <source>
        <dbReference type="ARBA" id="ARBA00022989"/>
    </source>
</evidence>
<keyword evidence="6 9" id="KW-1133">Transmembrane helix</keyword>
<evidence type="ECO:0000259" key="10">
    <source>
        <dbReference type="Pfam" id="PF00924"/>
    </source>
</evidence>
<comment type="similarity">
    <text evidence="3">Belongs to the MscS (TC 1.A.23) family.</text>
</comment>
<reference evidence="11 12" key="1">
    <citation type="submission" date="2018-11" db="EMBL/GenBank/DDBJ databases">
        <authorList>
            <person name="Kleinhagauer T."/>
            <person name="Glaeser S.P."/>
            <person name="Spergser J."/>
            <person name="Ruckert C."/>
            <person name="Kaempfer P."/>
            <person name="Busse H.-J."/>
        </authorList>
    </citation>
    <scope>NUCLEOTIDE SEQUENCE [LARGE SCALE GENOMIC DNA]</scope>
    <source>
        <strain evidence="11 12">200CH</strain>
    </source>
</reference>
<dbReference type="Gene3D" id="2.30.30.60">
    <property type="match status" value="1"/>
</dbReference>
<dbReference type="SUPFAM" id="SSF50182">
    <property type="entry name" value="Sm-like ribonucleoproteins"/>
    <property type="match status" value="1"/>
</dbReference>
<dbReference type="Pfam" id="PF00924">
    <property type="entry name" value="MS_channel_2nd"/>
    <property type="match status" value="1"/>
</dbReference>
<dbReference type="Gene3D" id="1.10.287.1260">
    <property type="match status" value="1"/>
</dbReference>
<dbReference type="InterPro" id="IPR006685">
    <property type="entry name" value="MscS_channel_2nd"/>
</dbReference>
<evidence type="ECO:0000256" key="5">
    <source>
        <dbReference type="ARBA" id="ARBA00022692"/>
    </source>
</evidence>
<feature type="compositionally biased region" description="Low complexity" evidence="8">
    <location>
        <begin position="550"/>
        <end position="568"/>
    </location>
</feature>
<accession>A0A3G6JA87</accession>
<comment type="subcellular location">
    <subcellularLocation>
        <location evidence="2">Cell membrane</location>
    </subcellularLocation>
    <subcellularLocation>
        <location evidence="1">Membrane</location>
        <topology evidence="1">Multi-pass membrane protein</topology>
    </subcellularLocation>
</comment>
<feature type="transmembrane region" description="Helical" evidence="9">
    <location>
        <begin position="7"/>
        <end position="25"/>
    </location>
</feature>
<organism evidence="11 12">
    <name type="scientific">Corynebacterium choanae</name>
    <dbReference type="NCBI Taxonomy" id="1862358"/>
    <lineage>
        <taxon>Bacteria</taxon>
        <taxon>Bacillati</taxon>
        <taxon>Actinomycetota</taxon>
        <taxon>Actinomycetes</taxon>
        <taxon>Mycobacteriales</taxon>
        <taxon>Corynebacteriaceae</taxon>
        <taxon>Corynebacterium</taxon>
    </lineage>
</organism>
<dbReference type="Proteomes" id="UP000269019">
    <property type="component" value="Chromosome"/>
</dbReference>
<dbReference type="KEGG" id="ccho:CCHOA_04860"/>
<gene>
    <name evidence="11" type="primary">ykuT1</name>
    <name evidence="11" type="ORF">CCHOA_04860</name>
</gene>
<dbReference type="GO" id="GO:0008381">
    <property type="term" value="F:mechanosensitive monoatomic ion channel activity"/>
    <property type="evidence" value="ECO:0007669"/>
    <property type="project" value="InterPro"/>
</dbReference>
<evidence type="ECO:0000313" key="11">
    <source>
        <dbReference type="EMBL" id="AZA13380.1"/>
    </source>
</evidence>
<dbReference type="AlphaFoldDB" id="A0A3G6JA87"/>
<feature type="domain" description="Mechanosensitive ion channel MscS" evidence="10">
    <location>
        <begin position="127"/>
        <end position="186"/>
    </location>
</feature>
<sequence>MYFGGRGSFFEFVTLVAMPPVGYLLDNLWRWAADTGIPLAIVVIIALLVPRIGRFAIRLIENRLIDFRSNEAKSHLALVGTAVYLAQIIIYVFLLILALQILGFSTTGIAIPATVLSAALGFGAQSIIADFLAGFFILTERQFGLGDWVRFQGNGIDVQGDVMKITMRAVHMRTLAGETVIIPNSTARVCINHSNNWARAVVVIPVPLLGSESMAEVVERCVAAGKRALADPVIAEDITGELEVHPPLGLTQPTAVGQPWMVNMRFLVRTYPLCQWAVERTIRTYVVDEFWADYGSATTAEGLIRPTLEEAPEPIASLPGVFGTNGETPVAPASSTDPQTTVLRHGMTGAHHRLTAAEEDTLAAGSAMTDQVSSTADGAQRDAAGRDELHGASHIPRHRVRSARAALKAAAGKHSPDKSPMGPGGGSRKPRDTPPDMGPGAGIALIRPERFNPDGTPEDVGETTWLSIGGKKKQAGTGLLSLGGRVRNSTTVLVAMLIGLLLLDGLTYQSENEEVRGVLAPPPAAYQPQRTTTSQPAPVSGQDGQESEPADGSSVSSTASTTPATDGANAGDGEKDTQGSSTRDPNNPAAGDNPAEANQPQPGEAASTTSSTTSAQPATPEEPSTDTGTTSGSDTGTTTVDDGAPVAPAAESAPPEAAAPQSDNAAE</sequence>
<evidence type="ECO:0000313" key="12">
    <source>
        <dbReference type="Proteomes" id="UP000269019"/>
    </source>
</evidence>
<evidence type="ECO:0000256" key="2">
    <source>
        <dbReference type="ARBA" id="ARBA00004236"/>
    </source>
</evidence>
<dbReference type="InterPro" id="IPR023408">
    <property type="entry name" value="MscS_beta-dom_sf"/>
</dbReference>
<evidence type="ECO:0000256" key="8">
    <source>
        <dbReference type="SAM" id="MobiDB-lite"/>
    </source>
</evidence>
<feature type="compositionally biased region" description="Low complexity" evidence="8">
    <location>
        <begin position="605"/>
        <end position="615"/>
    </location>
</feature>